<evidence type="ECO:0000256" key="4">
    <source>
        <dbReference type="ARBA" id="ARBA00023242"/>
    </source>
</evidence>
<evidence type="ECO:0000256" key="3">
    <source>
        <dbReference type="ARBA" id="ARBA00023239"/>
    </source>
</evidence>
<keyword evidence="1" id="KW-0540">Nuclease</keyword>
<dbReference type="InterPro" id="IPR027521">
    <property type="entry name" value="Usb1"/>
</dbReference>
<evidence type="ECO:0000313" key="9">
    <source>
        <dbReference type="Proteomes" id="UP001214638"/>
    </source>
</evidence>
<proteinExistence type="predicted"/>
<organism evidence="8 9">
    <name type="scientific">Babesia duncani</name>
    <dbReference type="NCBI Taxonomy" id="323732"/>
    <lineage>
        <taxon>Eukaryota</taxon>
        <taxon>Sar</taxon>
        <taxon>Alveolata</taxon>
        <taxon>Apicomplexa</taxon>
        <taxon>Aconoidasida</taxon>
        <taxon>Piroplasmida</taxon>
        <taxon>Babesiidae</taxon>
        <taxon>Babesia</taxon>
    </lineage>
</organism>
<dbReference type="Proteomes" id="UP001214638">
    <property type="component" value="Unassembled WGS sequence"/>
</dbReference>
<evidence type="ECO:0000256" key="1">
    <source>
        <dbReference type="ARBA" id="ARBA00022722"/>
    </source>
</evidence>
<dbReference type="GO" id="GO:0016829">
    <property type="term" value="F:lyase activity"/>
    <property type="evidence" value="ECO:0007669"/>
    <property type="project" value="UniProtKB-KW"/>
</dbReference>
<feature type="region of interest" description="Disordered" evidence="7">
    <location>
        <begin position="832"/>
        <end position="858"/>
    </location>
</feature>
<gene>
    <name evidence="8" type="ORF">BdWA1_000428</name>
</gene>
<dbReference type="AlphaFoldDB" id="A0AAD9PN73"/>
<dbReference type="KEGG" id="bdw:94334726"/>
<keyword evidence="2" id="KW-0378">Hydrolase</keyword>
<dbReference type="Gene3D" id="3.90.1140.10">
    <property type="entry name" value="Cyclic phosphodiesterase"/>
    <property type="match status" value="1"/>
</dbReference>
<protein>
    <recommendedName>
        <fullName evidence="5">U6 snRNA phosphodiesterase 1</fullName>
    </recommendedName>
    <alternativeName>
        <fullName evidence="6">3'-5' RNA exonuclease USB1</fullName>
    </alternativeName>
</protein>
<evidence type="ECO:0000256" key="6">
    <source>
        <dbReference type="ARBA" id="ARBA00030030"/>
    </source>
</evidence>
<dbReference type="GeneID" id="94334726"/>
<sequence>MNKENIALSFMSRLGLKQMQDSKYVESIMQSLSALEQGLDESLIIATNSSYNSEENEALKTSAVHVSTGKLYKARKYSKVDQVSTEVDLLGHIMRLKNASLDDDEEIKHRGKEDIKCFLQARNLLIDAIASSAWLSYLDDVLQENDEIAWHGINRLTAALVIALAIEKYIRVKESTLFHLLVDHIIRGFRFSFQSETSELCLLHHPEWAISYMKSVIKKYHGVFKKMKSAIRNETDLLFESYFGTLESPQSKTYMGQFKDICNEIANFDLVGEWTVLIAKEVRVFVFSRLPLLMYDYYLIHVNHKESNKRLDLEALTGVLKKPHPNTHLHVAQSYFDDNIKTSVVYTLLQGMTDLWKLVATLDTSAREIFGDFDANTIIPSVKIEHGTNNEFEIVLDYSSDFIYGCLDALIKLERTHTLEIVQRIVDDAVILDAISGKVGINCPHVAFLQDEGYNGQIVKIVCDILSMFDARSNCLGSLKSKSEYAANVISPLLMFYINDMKNKWNSEESIFESSGIASFLLESATHLYEFLLKYPQSQHIQTNIASLEKILVRMVSIIDEYIKDLLVANFCNIHKEHLGVAKKLCTKLMQIGSQCSATTFVKILKSALDSVQQTLLRVLIPKRRQEIILLKPDHVATTLLNCGVLQQKLAPIVEPLNIADEMPIIELKTAAEYLDVLNDTERLFSDSVFSHGNPIIITTGDVISSSIVNRNVNLNLASTTSDSFVSGLLHDTLLQNNHELEAFPKATNGDEALIENVKHKLKAPQLLHDTQTLMKIPKTRTLEHIQGNYHTLCYIKVPVFKRLAQVAKSGFDILKQLTALTEAENGIESETHELDPYLSSQEQESQSKESIESPRAKNAPEYAHVSLSRPLYLKRQFIAPFLDMIKKELALVKPFYLIINDDIAICANEKYTRFFAVALLNQSCKETKVLPLIDIIDNVAESFGYEKYYSQRQPHISLVSTTMDIRSALERLYSDQYIPVVAPKGYPTSVHVIDKETLWPLVKKHIDACKDIQTNQGSAIQDESVEYTVSRELIEDLLQEGKDENAERKDNINPLCLYIDKINVLVGFMDYEIQLSMTPSIGFND</sequence>
<dbReference type="GO" id="GO:0000175">
    <property type="term" value="F:3'-5'-RNA exonuclease activity"/>
    <property type="evidence" value="ECO:0007669"/>
    <property type="project" value="TreeGrafter"/>
</dbReference>
<dbReference type="PANTHER" id="PTHR13522:SF3">
    <property type="entry name" value="U6 SNRNA PHOSPHODIESTERASE 1"/>
    <property type="match status" value="1"/>
</dbReference>
<dbReference type="GO" id="GO:0034477">
    <property type="term" value="P:U6 snRNA 3'-end processing"/>
    <property type="evidence" value="ECO:0007669"/>
    <property type="project" value="InterPro"/>
</dbReference>
<dbReference type="EMBL" id="JALLKP010000001">
    <property type="protein sequence ID" value="KAK2197428.1"/>
    <property type="molecule type" value="Genomic_DNA"/>
</dbReference>
<evidence type="ECO:0000256" key="5">
    <source>
        <dbReference type="ARBA" id="ARBA00029543"/>
    </source>
</evidence>
<accession>A0AAD9PN73</accession>
<dbReference type="RefSeq" id="XP_067804270.1">
    <property type="nucleotide sequence ID" value="XM_067945479.1"/>
</dbReference>
<evidence type="ECO:0000256" key="2">
    <source>
        <dbReference type="ARBA" id="ARBA00022801"/>
    </source>
</evidence>
<keyword evidence="3" id="KW-0456">Lyase</keyword>
<dbReference type="Pfam" id="PF09749">
    <property type="entry name" value="HVSL"/>
    <property type="match status" value="1"/>
</dbReference>
<keyword evidence="9" id="KW-1185">Reference proteome</keyword>
<evidence type="ECO:0000313" key="8">
    <source>
        <dbReference type="EMBL" id="KAK2197428.1"/>
    </source>
</evidence>
<evidence type="ECO:0000256" key="7">
    <source>
        <dbReference type="SAM" id="MobiDB-lite"/>
    </source>
</evidence>
<dbReference type="PANTHER" id="PTHR13522">
    <property type="entry name" value="U6 SNRNA PHOSPHODIESTERASE 1"/>
    <property type="match status" value="1"/>
</dbReference>
<reference evidence="8" key="1">
    <citation type="journal article" date="2023" name="Nat. Microbiol.">
        <title>Babesia duncani multi-omics identifies virulence factors and drug targets.</title>
        <authorList>
            <person name="Singh P."/>
            <person name="Lonardi S."/>
            <person name="Liang Q."/>
            <person name="Vydyam P."/>
            <person name="Khabirova E."/>
            <person name="Fang T."/>
            <person name="Gihaz S."/>
            <person name="Thekkiniath J."/>
            <person name="Munshi M."/>
            <person name="Abel S."/>
            <person name="Ciampossin L."/>
            <person name="Batugedara G."/>
            <person name="Gupta M."/>
            <person name="Lu X.M."/>
            <person name="Lenz T."/>
            <person name="Chakravarty S."/>
            <person name="Cornillot E."/>
            <person name="Hu Y."/>
            <person name="Ma W."/>
            <person name="Gonzalez L.M."/>
            <person name="Sanchez S."/>
            <person name="Estrada K."/>
            <person name="Sanchez-Flores A."/>
            <person name="Montero E."/>
            <person name="Harb O.S."/>
            <person name="Le Roch K.G."/>
            <person name="Mamoun C.B."/>
        </authorList>
    </citation>
    <scope>NUCLEOTIDE SEQUENCE</scope>
    <source>
        <strain evidence="8">WA1</strain>
    </source>
</reference>
<name>A0AAD9PN73_9APIC</name>
<dbReference type="GO" id="GO:0005634">
    <property type="term" value="C:nucleus"/>
    <property type="evidence" value="ECO:0007669"/>
    <property type="project" value="TreeGrafter"/>
</dbReference>
<comment type="caution">
    <text evidence="8">The sequence shown here is derived from an EMBL/GenBank/DDBJ whole genome shotgun (WGS) entry which is preliminary data.</text>
</comment>
<keyword evidence="4" id="KW-0539">Nucleus</keyword>
<feature type="compositionally biased region" description="Basic and acidic residues" evidence="7">
    <location>
        <begin position="846"/>
        <end position="856"/>
    </location>
</feature>